<evidence type="ECO:0000313" key="6">
    <source>
        <dbReference type="EMBL" id="MBL4934897.1"/>
    </source>
</evidence>
<dbReference type="InterPro" id="IPR028998">
    <property type="entry name" value="RimP_C"/>
</dbReference>
<dbReference type="SUPFAM" id="SSF75420">
    <property type="entry name" value="YhbC-like, N-terminal domain"/>
    <property type="match status" value="1"/>
</dbReference>
<dbReference type="CDD" id="cd01734">
    <property type="entry name" value="YlxS_C"/>
    <property type="match status" value="1"/>
</dbReference>
<gene>
    <name evidence="3 6" type="primary">rimP</name>
    <name evidence="6" type="ORF">JK636_03895</name>
</gene>
<dbReference type="SUPFAM" id="SSF74942">
    <property type="entry name" value="YhbC-like, C-terminal domain"/>
    <property type="match status" value="1"/>
</dbReference>
<dbReference type="Proteomes" id="UP000632377">
    <property type="component" value="Unassembled WGS sequence"/>
</dbReference>
<dbReference type="EMBL" id="JAESWC010000002">
    <property type="protein sequence ID" value="MBL4934897.1"/>
    <property type="molecule type" value="Genomic_DNA"/>
</dbReference>
<feature type="domain" description="Ribosome maturation factor RimP N-terminal" evidence="4">
    <location>
        <begin position="13"/>
        <end position="85"/>
    </location>
</feature>
<name>A0ABS1T805_9CLOT</name>
<dbReference type="PANTHER" id="PTHR33867">
    <property type="entry name" value="RIBOSOME MATURATION FACTOR RIMP"/>
    <property type="match status" value="1"/>
</dbReference>
<dbReference type="NCBIfam" id="NF000934">
    <property type="entry name" value="PRK00092.3-1"/>
    <property type="match status" value="1"/>
</dbReference>
<comment type="caution">
    <text evidence="6">The sequence shown here is derived from an EMBL/GenBank/DDBJ whole genome shotgun (WGS) entry which is preliminary data.</text>
</comment>
<dbReference type="InterPro" id="IPR003728">
    <property type="entry name" value="Ribosome_maturation_RimP"/>
</dbReference>
<dbReference type="InterPro" id="IPR028989">
    <property type="entry name" value="RimP_N"/>
</dbReference>
<dbReference type="PANTHER" id="PTHR33867:SF1">
    <property type="entry name" value="RIBOSOME MATURATION FACTOR RIMP"/>
    <property type="match status" value="1"/>
</dbReference>
<feature type="domain" description="Ribosome maturation factor RimP C-terminal" evidence="5">
    <location>
        <begin position="90"/>
        <end position="152"/>
    </location>
</feature>
<keyword evidence="7" id="KW-1185">Reference proteome</keyword>
<accession>A0ABS1T805</accession>
<evidence type="ECO:0000313" key="7">
    <source>
        <dbReference type="Proteomes" id="UP000632377"/>
    </source>
</evidence>
<dbReference type="Pfam" id="PF17384">
    <property type="entry name" value="DUF150_C"/>
    <property type="match status" value="1"/>
</dbReference>
<organism evidence="6 7">
    <name type="scientific">Clostridium rhizosphaerae</name>
    <dbReference type="NCBI Taxonomy" id="2803861"/>
    <lineage>
        <taxon>Bacteria</taxon>
        <taxon>Bacillati</taxon>
        <taxon>Bacillota</taxon>
        <taxon>Clostridia</taxon>
        <taxon>Eubacteriales</taxon>
        <taxon>Clostridiaceae</taxon>
        <taxon>Clostridium</taxon>
    </lineage>
</organism>
<dbReference type="InterPro" id="IPR035956">
    <property type="entry name" value="RimP_N_sf"/>
</dbReference>
<keyword evidence="1 3" id="KW-0963">Cytoplasm</keyword>
<comment type="function">
    <text evidence="3">Required for maturation of 30S ribosomal subunits.</text>
</comment>
<evidence type="ECO:0000256" key="1">
    <source>
        <dbReference type="ARBA" id="ARBA00022490"/>
    </source>
</evidence>
<sequence length="153" mass="17657">MNKDDLIKRLYQIIEPSIAEEGYELYYLEYVKENGENFLRIYIDNSSGIGLDDCEKVSRRVSDIIDAEDPISDSYYLEVSSPGIDRTLYNDKHLEKNINNSVIVRLNKLYAGKKLFEGKLISFNPKEIIINSDNVDTSIPREIIKIINLKGDF</sequence>
<evidence type="ECO:0000259" key="5">
    <source>
        <dbReference type="Pfam" id="PF17384"/>
    </source>
</evidence>
<evidence type="ECO:0000256" key="3">
    <source>
        <dbReference type="HAMAP-Rule" id="MF_01077"/>
    </source>
</evidence>
<evidence type="ECO:0000259" key="4">
    <source>
        <dbReference type="Pfam" id="PF02576"/>
    </source>
</evidence>
<keyword evidence="2 3" id="KW-0690">Ribosome biogenesis</keyword>
<dbReference type="Gene3D" id="3.30.300.70">
    <property type="entry name" value="RimP-like superfamily, N-terminal"/>
    <property type="match status" value="1"/>
</dbReference>
<dbReference type="Gene3D" id="2.30.30.180">
    <property type="entry name" value="Ribosome maturation factor RimP, C-terminal domain"/>
    <property type="match status" value="1"/>
</dbReference>
<comment type="subcellular location">
    <subcellularLocation>
        <location evidence="3">Cytoplasm</location>
    </subcellularLocation>
</comment>
<dbReference type="RefSeq" id="WP_202747536.1">
    <property type="nucleotide sequence ID" value="NZ_JAESWC010000002.1"/>
</dbReference>
<evidence type="ECO:0000256" key="2">
    <source>
        <dbReference type="ARBA" id="ARBA00022517"/>
    </source>
</evidence>
<reference evidence="6 7" key="1">
    <citation type="submission" date="2021-01" db="EMBL/GenBank/DDBJ databases">
        <title>Genome public.</title>
        <authorList>
            <person name="Liu C."/>
            <person name="Sun Q."/>
        </authorList>
    </citation>
    <scope>NUCLEOTIDE SEQUENCE [LARGE SCALE GENOMIC DNA]</scope>
    <source>
        <strain evidence="6 7">YIM B02515</strain>
    </source>
</reference>
<protein>
    <recommendedName>
        <fullName evidence="3">Ribosome maturation factor RimP</fullName>
    </recommendedName>
</protein>
<dbReference type="InterPro" id="IPR036847">
    <property type="entry name" value="RimP_C_sf"/>
</dbReference>
<proteinExistence type="inferred from homology"/>
<dbReference type="Pfam" id="PF02576">
    <property type="entry name" value="RimP_N"/>
    <property type="match status" value="1"/>
</dbReference>
<comment type="similarity">
    <text evidence="3">Belongs to the RimP family.</text>
</comment>
<dbReference type="HAMAP" id="MF_01077">
    <property type="entry name" value="RimP"/>
    <property type="match status" value="1"/>
</dbReference>